<dbReference type="RefSeq" id="WP_015756310.1">
    <property type="nucleotide sequence ID" value="NC_013216.1"/>
</dbReference>
<evidence type="ECO:0000313" key="2">
    <source>
        <dbReference type="Proteomes" id="UP000002217"/>
    </source>
</evidence>
<reference evidence="1 2" key="1">
    <citation type="journal article" date="2009" name="Stand. Genomic Sci.">
        <title>Complete genome sequence of Desulfotomaculum acetoxidans type strain (5575).</title>
        <authorList>
            <person name="Spring S."/>
            <person name="Lapidus A."/>
            <person name="Schroder M."/>
            <person name="Gleim D."/>
            <person name="Sims D."/>
            <person name="Meincke L."/>
            <person name="Glavina Del Rio T."/>
            <person name="Tice H."/>
            <person name="Copeland A."/>
            <person name="Cheng J.F."/>
            <person name="Lucas S."/>
            <person name="Chen F."/>
            <person name="Nolan M."/>
            <person name="Bruce D."/>
            <person name="Goodwin L."/>
            <person name="Pitluck S."/>
            <person name="Ivanova N."/>
            <person name="Mavromatis K."/>
            <person name="Mikhailova N."/>
            <person name="Pati A."/>
            <person name="Chen A."/>
            <person name="Palaniappan K."/>
            <person name="Land M."/>
            <person name="Hauser L."/>
            <person name="Chang Y.J."/>
            <person name="Jeffries C.D."/>
            <person name="Chain P."/>
            <person name="Saunders E."/>
            <person name="Brettin T."/>
            <person name="Detter J.C."/>
            <person name="Goker M."/>
            <person name="Bristow J."/>
            <person name="Eisen J.A."/>
            <person name="Markowitz V."/>
            <person name="Hugenholtz P."/>
            <person name="Kyrpides N.C."/>
            <person name="Klenk H.P."/>
            <person name="Han C."/>
        </authorList>
    </citation>
    <scope>NUCLEOTIDE SEQUENCE [LARGE SCALE GENOMIC DNA]</scope>
    <source>
        <strain evidence="2">ATCC 49208 / DSM 771 / VKM B-1644</strain>
    </source>
</reference>
<organism evidence="1 2">
    <name type="scientific">Desulfofarcimen acetoxidans (strain ATCC 49208 / DSM 771 / KCTC 5769 / VKM B-1644 / 5575)</name>
    <name type="common">Desulfotomaculum acetoxidans</name>
    <dbReference type="NCBI Taxonomy" id="485916"/>
    <lineage>
        <taxon>Bacteria</taxon>
        <taxon>Bacillati</taxon>
        <taxon>Bacillota</taxon>
        <taxon>Clostridia</taxon>
        <taxon>Eubacteriales</taxon>
        <taxon>Peptococcaceae</taxon>
        <taxon>Desulfofarcimen</taxon>
    </lineage>
</organism>
<evidence type="ECO:0000313" key="1">
    <source>
        <dbReference type="EMBL" id="ACV61592.1"/>
    </source>
</evidence>
<accession>C8W1E7</accession>
<dbReference type="HOGENOM" id="CLU_203093_0_0_9"/>
<name>C8W1E7_DESAS</name>
<protein>
    <submittedName>
        <fullName evidence="1">Uncharacterized protein</fullName>
    </submittedName>
</protein>
<sequence>MAQPYQAGNDTLIIRRKKYSPEDLLSKAKTENIYKEADSGKSEDTNQRWLFPQI</sequence>
<keyword evidence="2" id="KW-1185">Reference proteome</keyword>
<dbReference type="AlphaFoldDB" id="C8W1E7"/>
<dbReference type="KEGG" id="dae:Dtox_0678"/>
<gene>
    <name evidence="1" type="ordered locus">Dtox_0678</name>
</gene>
<dbReference type="Proteomes" id="UP000002217">
    <property type="component" value="Chromosome"/>
</dbReference>
<dbReference type="EMBL" id="CP001720">
    <property type="protein sequence ID" value="ACV61592.1"/>
    <property type="molecule type" value="Genomic_DNA"/>
</dbReference>
<proteinExistence type="predicted"/>